<comment type="function">
    <text evidence="2">One of several proteins that assist in the late maturation steps of the functional core of the 30S ribosomal subunit. Associates with free 30S ribosomal subunits (but not with 30S subunits that are part of 70S ribosomes or polysomes). Required for efficient processing of 16S rRNA. May interact with the 5'-terminal helix region of 16S rRNA.</text>
</comment>
<dbReference type="PANTHER" id="PTHR33515">
    <property type="entry name" value="RIBOSOME-BINDING FACTOR A, CHLOROPLASTIC-RELATED"/>
    <property type="match status" value="1"/>
</dbReference>
<accession>A0A2T4TX58</accession>
<dbReference type="PANTHER" id="PTHR33515:SF1">
    <property type="entry name" value="RIBOSOME-BINDING FACTOR A, CHLOROPLASTIC-RELATED"/>
    <property type="match status" value="1"/>
</dbReference>
<comment type="subunit">
    <text evidence="2">Monomer. Binds 30S ribosomal subunits, but not 50S ribosomal subunits or 70S ribosomes.</text>
</comment>
<gene>
    <name evidence="2" type="primary">rbfA</name>
    <name evidence="3" type="ORF">CLG94_07900</name>
</gene>
<proteinExistence type="inferred from homology"/>
<name>A0A2T4TX58_9BACT</name>
<dbReference type="GO" id="GO:0005829">
    <property type="term" value="C:cytosol"/>
    <property type="evidence" value="ECO:0007669"/>
    <property type="project" value="TreeGrafter"/>
</dbReference>
<keyword evidence="1 2" id="KW-0690">Ribosome biogenesis</keyword>
<protein>
    <recommendedName>
        <fullName evidence="2">Ribosome-binding factor A</fullName>
    </recommendedName>
</protein>
<comment type="similarity">
    <text evidence="2">Belongs to the RbfA family.</text>
</comment>
<dbReference type="PROSITE" id="PS01319">
    <property type="entry name" value="RBFA"/>
    <property type="match status" value="1"/>
</dbReference>
<evidence type="ECO:0000256" key="1">
    <source>
        <dbReference type="ARBA" id="ARBA00022517"/>
    </source>
</evidence>
<dbReference type="InterPro" id="IPR000238">
    <property type="entry name" value="RbfA"/>
</dbReference>
<keyword evidence="4" id="KW-1185">Reference proteome</keyword>
<dbReference type="EMBL" id="NVQC01000022">
    <property type="protein sequence ID" value="PTL35677.1"/>
    <property type="molecule type" value="Genomic_DNA"/>
</dbReference>
<dbReference type="InterPro" id="IPR015946">
    <property type="entry name" value="KH_dom-like_a/b"/>
</dbReference>
<dbReference type="GO" id="GO:0043024">
    <property type="term" value="F:ribosomal small subunit binding"/>
    <property type="evidence" value="ECO:0007669"/>
    <property type="project" value="TreeGrafter"/>
</dbReference>
<evidence type="ECO:0000256" key="2">
    <source>
        <dbReference type="HAMAP-Rule" id="MF_00003"/>
    </source>
</evidence>
<keyword evidence="2" id="KW-0963">Cytoplasm</keyword>
<evidence type="ECO:0000313" key="4">
    <source>
        <dbReference type="Proteomes" id="UP000241436"/>
    </source>
</evidence>
<dbReference type="OrthoDB" id="307788at2"/>
<evidence type="ECO:0000313" key="3">
    <source>
        <dbReference type="EMBL" id="PTL35677.1"/>
    </source>
</evidence>
<comment type="caution">
    <text evidence="3">The sequence shown here is derived from an EMBL/GenBank/DDBJ whole genome shotgun (WGS) entry which is preliminary data.</text>
</comment>
<dbReference type="AlphaFoldDB" id="A0A2T4TX58"/>
<dbReference type="Proteomes" id="UP000241436">
    <property type="component" value="Unassembled WGS sequence"/>
</dbReference>
<reference evidence="3 4" key="1">
    <citation type="submission" date="2017-09" db="EMBL/GenBank/DDBJ databases">
        <title>Bloom of a denitrifying methanotroph, Candidatus Methylomirabilis limnetica, in a deep stratified lake.</title>
        <authorList>
            <person name="Graf J.S."/>
            <person name="Marchant H.K."/>
            <person name="Tienken D."/>
            <person name="Hach P.F."/>
            <person name="Brand A."/>
            <person name="Schubert C.J."/>
            <person name="Kuypers M.M."/>
            <person name="Milucka J."/>
        </authorList>
    </citation>
    <scope>NUCLEOTIDE SEQUENCE [LARGE SCALE GENOMIC DNA]</scope>
    <source>
        <strain evidence="3 4">Zug</strain>
    </source>
</reference>
<reference evidence="4" key="2">
    <citation type="journal article" date="2018" name="Environ. Microbiol.">
        <title>Bloom of a denitrifying methanotroph, 'Candidatus Methylomirabilis limnetica', in a deep stratified lake.</title>
        <authorList>
            <person name="Graf J.S."/>
            <person name="Mayr M.J."/>
            <person name="Marchant H.K."/>
            <person name="Tienken D."/>
            <person name="Hach P.F."/>
            <person name="Brand A."/>
            <person name="Schubert C.J."/>
            <person name="Kuypers M.M."/>
            <person name="Milucka J."/>
        </authorList>
    </citation>
    <scope>NUCLEOTIDE SEQUENCE [LARGE SCALE GENOMIC DNA]</scope>
    <source>
        <strain evidence="4">Zug</strain>
    </source>
</reference>
<dbReference type="NCBIfam" id="TIGR00082">
    <property type="entry name" value="rbfA"/>
    <property type="match status" value="1"/>
</dbReference>
<dbReference type="Pfam" id="PF02033">
    <property type="entry name" value="RBFA"/>
    <property type="match status" value="1"/>
</dbReference>
<comment type="subcellular location">
    <subcellularLocation>
        <location evidence="2">Cytoplasm</location>
    </subcellularLocation>
</comment>
<dbReference type="InterPro" id="IPR020053">
    <property type="entry name" value="Ribosome-bd_factorA_CS"/>
</dbReference>
<dbReference type="HAMAP" id="MF_00003">
    <property type="entry name" value="RbfA"/>
    <property type="match status" value="1"/>
</dbReference>
<organism evidence="3 4">
    <name type="scientific">Candidatus Methylomirabilis limnetica</name>
    <dbReference type="NCBI Taxonomy" id="2033718"/>
    <lineage>
        <taxon>Bacteria</taxon>
        <taxon>Candidatus Methylomirabilota</taxon>
        <taxon>Candidatus Methylomirabilia</taxon>
        <taxon>Candidatus Methylomirabilales</taxon>
        <taxon>Candidatus Methylomirabilaceae</taxon>
        <taxon>Candidatus Methylomirabilis</taxon>
    </lineage>
</organism>
<dbReference type="InterPro" id="IPR023799">
    <property type="entry name" value="RbfA_dom_sf"/>
</dbReference>
<dbReference type="GO" id="GO:0030490">
    <property type="term" value="P:maturation of SSU-rRNA"/>
    <property type="evidence" value="ECO:0007669"/>
    <property type="project" value="UniProtKB-UniRule"/>
</dbReference>
<dbReference type="Gene3D" id="3.30.300.20">
    <property type="match status" value="1"/>
</dbReference>
<sequence>MIMQGRRADRVSTLIQEEISRLILQSVKDPRIGFVAVTRVSVTDDLRQAVVYIASIKGEEKQRQESLIGLKRAAGFLRGELGRRLTLRYVPEILFSLDDSLEQELHLDKLFRQIEATGTKEQ</sequence>
<dbReference type="SUPFAM" id="SSF89919">
    <property type="entry name" value="Ribosome-binding factor A, RbfA"/>
    <property type="match status" value="1"/>
</dbReference>